<dbReference type="AlphaFoldDB" id="B8GDC0"/>
<evidence type="ECO:0000313" key="3">
    <source>
        <dbReference type="Proteomes" id="UP000002508"/>
    </source>
</evidence>
<dbReference type="EMBL" id="CP001337">
    <property type="protein sequence ID" value="ACL25187.1"/>
    <property type="molecule type" value="Genomic_DNA"/>
</dbReference>
<sequence length="62" mass="6863">MSLLQSLIRLIPRPPAPAPPPPPPDQPPYSDHPNTDANESLDPTNPCWHPNAVRRPIRVRSA</sequence>
<organism evidence="2 3">
    <name type="scientific">Chloroflexus aggregans (strain MD-66 / DSM 9485)</name>
    <dbReference type="NCBI Taxonomy" id="326427"/>
    <lineage>
        <taxon>Bacteria</taxon>
        <taxon>Bacillati</taxon>
        <taxon>Chloroflexota</taxon>
        <taxon>Chloroflexia</taxon>
        <taxon>Chloroflexales</taxon>
        <taxon>Chloroflexineae</taxon>
        <taxon>Chloroflexaceae</taxon>
        <taxon>Chloroflexus</taxon>
    </lineage>
</organism>
<evidence type="ECO:0000313" key="2">
    <source>
        <dbReference type="EMBL" id="ACL25187.1"/>
    </source>
</evidence>
<dbReference type="HOGENOM" id="CLU_2895803_0_0_0"/>
<evidence type="ECO:0000256" key="1">
    <source>
        <dbReference type="SAM" id="MobiDB-lite"/>
    </source>
</evidence>
<gene>
    <name evidence="2" type="ordered locus">Cagg_2308</name>
</gene>
<protein>
    <submittedName>
        <fullName evidence="2">Uncharacterized protein</fullName>
    </submittedName>
</protein>
<dbReference type="Proteomes" id="UP000002508">
    <property type="component" value="Chromosome"/>
</dbReference>
<accession>B8GDC0</accession>
<proteinExistence type="predicted"/>
<reference evidence="2" key="1">
    <citation type="submission" date="2008-12" db="EMBL/GenBank/DDBJ databases">
        <title>Complete sequence of Chloroflexus aggregans DSM 9485.</title>
        <authorList>
            <consortium name="US DOE Joint Genome Institute"/>
            <person name="Lucas S."/>
            <person name="Copeland A."/>
            <person name="Lapidus A."/>
            <person name="Glavina del Rio T."/>
            <person name="Dalin E."/>
            <person name="Tice H."/>
            <person name="Pitluck S."/>
            <person name="Foster B."/>
            <person name="Larimer F."/>
            <person name="Land M."/>
            <person name="Hauser L."/>
            <person name="Kyrpides N."/>
            <person name="Mikhailova N."/>
            <person name="Bryant D."/>
            <person name="Richardson P."/>
        </authorList>
    </citation>
    <scope>NUCLEOTIDE SEQUENCE</scope>
    <source>
        <strain evidence="2">DSM 9485</strain>
    </source>
</reference>
<dbReference type="STRING" id="326427.Cagg_2308"/>
<feature type="compositionally biased region" description="Pro residues" evidence="1">
    <location>
        <begin position="12"/>
        <end position="27"/>
    </location>
</feature>
<dbReference type="KEGG" id="cag:Cagg_2308"/>
<feature type="region of interest" description="Disordered" evidence="1">
    <location>
        <begin position="1"/>
        <end position="62"/>
    </location>
</feature>
<keyword evidence="3" id="KW-1185">Reference proteome</keyword>
<name>B8GDC0_CHLAD</name>